<evidence type="ECO:0000313" key="12">
    <source>
        <dbReference type="Proteomes" id="UP000427716"/>
    </source>
</evidence>
<evidence type="ECO:0000256" key="3">
    <source>
        <dbReference type="ARBA" id="ARBA00005539"/>
    </source>
</evidence>
<keyword evidence="6 8" id="KW-0963">Cytoplasm</keyword>
<dbReference type="Gene3D" id="3.30.930.10">
    <property type="entry name" value="Bira Bifunctional Protein, Domain 2"/>
    <property type="match status" value="1"/>
</dbReference>
<feature type="binding site" evidence="9">
    <location>
        <begin position="83"/>
        <end position="85"/>
    </location>
    <ligand>
        <name>L-histidine</name>
        <dbReference type="ChEBI" id="CHEBI:57595"/>
    </ligand>
</feature>
<evidence type="ECO:0000256" key="4">
    <source>
        <dbReference type="ARBA" id="ARBA00011496"/>
    </source>
</evidence>
<comment type="pathway">
    <text evidence="2 8">Amino-acid biosynthesis; L-histidine biosynthesis; L-histidine from 5-phospho-alpha-D-ribose 1-diphosphate: step 1/9.</text>
</comment>
<comment type="similarity">
    <text evidence="3 8">Belongs to the class-II aminoacyl-tRNA synthetase family. HisZ subfamily.</text>
</comment>
<dbReference type="CDD" id="cd00773">
    <property type="entry name" value="HisRS-like_core"/>
    <property type="match status" value="1"/>
</dbReference>
<dbReference type="GO" id="GO:0016757">
    <property type="term" value="F:glycosyltransferase activity"/>
    <property type="evidence" value="ECO:0007669"/>
    <property type="project" value="UniProtKB-KW"/>
</dbReference>
<accession>A0A6I6D089</accession>
<evidence type="ECO:0000259" key="10">
    <source>
        <dbReference type="Pfam" id="PF13393"/>
    </source>
</evidence>
<protein>
    <recommendedName>
        <fullName evidence="5 8">ATP phosphoribosyltransferase regulatory subunit</fullName>
    </recommendedName>
</protein>
<dbReference type="Proteomes" id="UP000427716">
    <property type="component" value="Chromosome"/>
</dbReference>
<feature type="binding site" evidence="9">
    <location>
        <position position="130"/>
    </location>
    <ligand>
        <name>L-histidine</name>
        <dbReference type="ChEBI" id="CHEBI:57595"/>
    </ligand>
</feature>
<dbReference type="InterPro" id="IPR004516">
    <property type="entry name" value="HisRS/HisZ"/>
</dbReference>
<dbReference type="EMBL" id="CP046415">
    <property type="protein sequence ID" value="QGT79120.1"/>
    <property type="molecule type" value="Genomic_DNA"/>
</dbReference>
<evidence type="ECO:0000256" key="8">
    <source>
        <dbReference type="HAMAP-Rule" id="MF_00125"/>
    </source>
</evidence>
<feature type="domain" description="Class II Histidinyl-tRNA synthetase (HisRS)-like catalytic core" evidence="10">
    <location>
        <begin position="12"/>
        <end position="324"/>
    </location>
</feature>
<feature type="binding site" evidence="9">
    <location>
        <position position="112"/>
    </location>
    <ligand>
        <name>L-histidine</name>
        <dbReference type="ChEBI" id="CHEBI:57595"/>
    </ligand>
</feature>
<sequence>MSNQSPWILPAGIDEVLPAQARRIERVRTRMLETFDRWGYELVVPPMVEFIDTLLVGTGEDLDLETLKVTDGLSGRQLGVRADMTPQVARMDAHSLPSVDERRLCYIGTVIRAKTDGLGGSRAPMQVGAELFGSDGPEADVEVISLMTEALAVGGCRQMTLDLGHVGVFRALVRAAGLDEAREDQLRDALTRKAVPEIRQTLAGWSLEASLVEAIEALCDLHGPWQATLASAGQRLNGLLDAEGRAALDRLATVAEAIDTRVDGEVLVDLSELHGYHYQTGLVYAAYSPRMGREIARGGRYDDIGQVFGRSRPALGFSLDLRDLLGEDDDEAPAGPTVYAPARLNDAALDRAVADLRGKGYRVITTKSIPDGAAQLVAVDDGQTQTWQLTGE</sequence>
<evidence type="ECO:0000256" key="2">
    <source>
        <dbReference type="ARBA" id="ARBA00004667"/>
    </source>
</evidence>
<evidence type="ECO:0000256" key="6">
    <source>
        <dbReference type="ARBA" id="ARBA00022490"/>
    </source>
</evidence>
<dbReference type="GO" id="GO:0006427">
    <property type="term" value="P:histidyl-tRNA aminoacylation"/>
    <property type="evidence" value="ECO:0007669"/>
    <property type="project" value="TreeGrafter"/>
</dbReference>
<gene>
    <name evidence="8" type="primary">hisZ</name>
    <name evidence="11" type="ORF">GM160_09600</name>
</gene>
<dbReference type="NCBIfam" id="NF008935">
    <property type="entry name" value="PRK12292.1-1"/>
    <property type="match status" value="1"/>
</dbReference>
<comment type="miscellaneous">
    <text evidence="8">This function is generally fulfilled by the C-terminal part of HisG, which is missing in some bacteria such as this one.</text>
</comment>
<evidence type="ECO:0000256" key="9">
    <source>
        <dbReference type="PIRSR" id="PIRSR001549-1"/>
    </source>
</evidence>
<dbReference type="SUPFAM" id="SSF55681">
    <property type="entry name" value="Class II aaRS and biotin synthetases"/>
    <property type="match status" value="1"/>
</dbReference>
<dbReference type="UniPathway" id="UPA00031">
    <property type="reaction ID" value="UER00006"/>
</dbReference>
<keyword evidence="8" id="KW-0028">Amino-acid biosynthesis</keyword>
<comment type="subcellular location">
    <subcellularLocation>
        <location evidence="1 8">Cytoplasm</location>
    </subcellularLocation>
</comment>
<dbReference type="HAMAP" id="MF_00125">
    <property type="entry name" value="HisZ"/>
    <property type="match status" value="1"/>
</dbReference>
<dbReference type="InterPro" id="IPR041715">
    <property type="entry name" value="HisRS-like_core"/>
</dbReference>
<dbReference type="PANTHER" id="PTHR43707:SF1">
    <property type="entry name" value="HISTIDINE--TRNA LIGASE, MITOCHONDRIAL-RELATED"/>
    <property type="match status" value="1"/>
</dbReference>
<dbReference type="GO" id="GO:0005737">
    <property type="term" value="C:cytoplasm"/>
    <property type="evidence" value="ECO:0007669"/>
    <property type="project" value="UniProtKB-SubCell"/>
</dbReference>
<dbReference type="NCBIfam" id="TIGR00443">
    <property type="entry name" value="hisZ_biosyn_reg"/>
    <property type="match status" value="1"/>
</dbReference>
<proteinExistence type="inferred from homology"/>
<dbReference type="KEGG" id="ghl:GM160_09600"/>
<keyword evidence="11" id="KW-0328">Glycosyltransferase</keyword>
<evidence type="ECO:0000256" key="7">
    <source>
        <dbReference type="ARBA" id="ARBA00025246"/>
    </source>
</evidence>
<dbReference type="NCBIfam" id="NF009086">
    <property type="entry name" value="PRK12421.1"/>
    <property type="match status" value="1"/>
</dbReference>
<evidence type="ECO:0000256" key="5">
    <source>
        <dbReference type="ARBA" id="ARBA00020397"/>
    </source>
</evidence>
<keyword evidence="12" id="KW-1185">Reference proteome</keyword>
<comment type="function">
    <text evidence="7 8">Required for the first step of histidine biosynthesis. May allow the feedback regulation of ATP phosphoribosyltransferase activity by histidine.</text>
</comment>
<dbReference type="PIRSF" id="PIRSF001549">
    <property type="entry name" value="His-tRNA_synth"/>
    <property type="match status" value="1"/>
</dbReference>
<name>A0A6I6D089_9GAMM</name>
<comment type="subunit">
    <text evidence="4 8">Heteromultimer composed of HisG and HisZ subunits.</text>
</comment>
<keyword evidence="8" id="KW-0368">Histidine biosynthesis</keyword>
<dbReference type="RefSeq" id="WP_136866470.1">
    <property type="nucleotide sequence ID" value="NZ_CP046415.1"/>
</dbReference>
<evidence type="ECO:0000256" key="1">
    <source>
        <dbReference type="ARBA" id="ARBA00004496"/>
    </source>
</evidence>
<keyword evidence="11" id="KW-0808">Transferase</keyword>
<dbReference type="PANTHER" id="PTHR43707">
    <property type="entry name" value="HISTIDYL-TRNA SYNTHETASE"/>
    <property type="match status" value="1"/>
</dbReference>
<reference evidence="11 12" key="1">
    <citation type="submission" date="2019-11" db="EMBL/GenBank/DDBJ databases">
        <authorList>
            <person name="Zhang J."/>
            <person name="Sun C."/>
        </authorList>
    </citation>
    <scope>NUCLEOTIDE SEQUENCE [LARGE SCALE GENOMIC DNA]</scope>
    <source>
        <strain evidence="12">sp2</strain>
    </source>
</reference>
<dbReference type="Pfam" id="PF13393">
    <property type="entry name" value="tRNA-synt_His"/>
    <property type="match status" value="1"/>
</dbReference>
<feature type="binding site" evidence="9">
    <location>
        <position position="126"/>
    </location>
    <ligand>
        <name>L-histidine</name>
        <dbReference type="ChEBI" id="CHEBI:57595"/>
    </ligand>
</feature>
<organism evidence="11 12">
    <name type="scientific">Guyparkeria halophila</name>
    <dbReference type="NCBI Taxonomy" id="47960"/>
    <lineage>
        <taxon>Bacteria</taxon>
        <taxon>Pseudomonadati</taxon>
        <taxon>Pseudomonadota</taxon>
        <taxon>Gammaproteobacteria</taxon>
        <taxon>Chromatiales</taxon>
        <taxon>Thioalkalibacteraceae</taxon>
        <taxon>Guyparkeria</taxon>
    </lineage>
</organism>
<dbReference type="GO" id="GO:0000105">
    <property type="term" value="P:L-histidine biosynthetic process"/>
    <property type="evidence" value="ECO:0007669"/>
    <property type="project" value="UniProtKB-UniRule"/>
</dbReference>
<evidence type="ECO:0000313" key="11">
    <source>
        <dbReference type="EMBL" id="QGT79120.1"/>
    </source>
</evidence>
<dbReference type="AlphaFoldDB" id="A0A6I6D089"/>
<dbReference type="InterPro" id="IPR045864">
    <property type="entry name" value="aa-tRNA-synth_II/BPL/LPL"/>
</dbReference>
<dbReference type="GO" id="GO:0004821">
    <property type="term" value="F:histidine-tRNA ligase activity"/>
    <property type="evidence" value="ECO:0007669"/>
    <property type="project" value="TreeGrafter"/>
</dbReference>
<dbReference type="InterPro" id="IPR004517">
    <property type="entry name" value="HisZ"/>
</dbReference>